<dbReference type="PANTHER" id="PTHR33365">
    <property type="entry name" value="YALI0B05434P"/>
    <property type="match status" value="1"/>
</dbReference>
<evidence type="ECO:0000256" key="1">
    <source>
        <dbReference type="ARBA" id="ARBA00035112"/>
    </source>
</evidence>
<keyword evidence="2" id="KW-0472">Membrane</keyword>
<gene>
    <name evidence="3" type="ORF">AC579_1904</name>
</gene>
<dbReference type="OrthoDB" id="3687641at2759"/>
<dbReference type="EMBL" id="LFZO01000491">
    <property type="protein sequence ID" value="KXT08109.1"/>
    <property type="molecule type" value="Genomic_DNA"/>
</dbReference>
<proteinExistence type="inferred from homology"/>
<comment type="similarity">
    <text evidence="1">Belongs to the ustYa family.</text>
</comment>
<evidence type="ECO:0000313" key="3">
    <source>
        <dbReference type="EMBL" id="KXT08109.1"/>
    </source>
</evidence>
<reference evidence="3 4" key="1">
    <citation type="submission" date="2015-07" db="EMBL/GenBank/DDBJ databases">
        <title>Comparative genomics of the Sigatoka disease complex on banana suggests a link between parallel evolutionary changes in Pseudocercospora fijiensis and Pseudocercospora eumusae and increased virulence on the banana host.</title>
        <authorList>
            <person name="Chang T.-C."/>
            <person name="Salvucci A."/>
            <person name="Crous P.W."/>
            <person name="Stergiopoulos I."/>
        </authorList>
    </citation>
    <scope>NUCLEOTIDE SEQUENCE [LARGE SCALE GENOMIC DNA]</scope>
    <source>
        <strain evidence="3 4">CBS 116634</strain>
    </source>
</reference>
<evidence type="ECO:0000256" key="2">
    <source>
        <dbReference type="SAM" id="Phobius"/>
    </source>
</evidence>
<dbReference type="Pfam" id="PF11807">
    <property type="entry name" value="UstYa"/>
    <property type="match status" value="1"/>
</dbReference>
<feature type="transmembrane region" description="Helical" evidence="2">
    <location>
        <begin position="36"/>
        <end position="57"/>
    </location>
</feature>
<protein>
    <submittedName>
        <fullName evidence="3">Uncharacterized protein</fullName>
    </submittedName>
</protein>
<keyword evidence="2" id="KW-1133">Transmembrane helix</keyword>
<dbReference type="GO" id="GO:0043386">
    <property type="term" value="P:mycotoxin biosynthetic process"/>
    <property type="evidence" value="ECO:0007669"/>
    <property type="project" value="InterPro"/>
</dbReference>
<dbReference type="InterPro" id="IPR021765">
    <property type="entry name" value="UstYa-like"/>
</dbReference>
<keyword evidence="4" id="KW-1185">Reference proteome</keyword>
<name>A0A139I0G9_9PEZI</name>
<organism evidence="3 4">
    <name type="scientific">Pseudocercospora musae</name>
    <dbReference type="NCBI Taxonomy" id="113226"/>
    <lineage>
        <taxon>Eukaryota</taxon>
        <taxon>Fungi</taxon>
        <taxon>Dikarya</taxon>
        <taxon>Ascomycota</taxon>
        <taxon>Pezizomycotina</taxon>
        <taxon>Dothideomycetes</taxon>
        <taxon>Dothideomycetidae</taxon>
        <taxon>Mycosphaerellales</taxon>
        <taxon>Mycosphaerellaceae</taxon>
        <taxon>Pseudocercospora</taxon>
    </lineage>
</organism>
<dbReference type="STRING" id="113226.A0A139I0G9"/>
<sequence>MTFHARMTGRQRGAYTPLACDEDGASYASSTRHWCVHVIAVLLITHAVSAPLVYFCTRRVVLRQKSMDISGTDRVYPGLDRSLSMIPFSDFHGAKRSRWTAPAGKEVDTAWKELGINDMGFVLPEVVGREVFNLDRRQHVLLPKGYFVDKRQEGFPVLVQATHDLHCLNELRKALYFNYDYYRQFHNDSLVSPAFRIDHTSHCLDNLRERLMCTADVGVVPSVWIRHDDNTIQFGREHKCHNYESVLQWLDSFGIGSDRTLYRVGGEEHIDAPPDAILHDPKDYGQR</sequence>
<comment type="caution">
    <text evidence="3">The sequence shown here is derived from an EMBL/GenBank/DDBJ whole genome shotgun (WGS) entry which is preliminary data.</text>
</comment>
<dbReference type="PANTHER" id="PTHR33365:SF13">
    <property type="entry name" value="TAT PATHWAY SIGNAL SEQUENCE"/>
    <property type="match status" value="1"/>
</dbReference>
<accession>A0A139I0G9</accession>
<keyword evidence="2" id="KW-0812">Transmembrane</keyword>
<evidence type="ECO:0000313" key="4">
    <source>
        <dbReference type="Proteomes" id="UP000073492"/>
    </source>
</evidence>
<dbReference type="Proteomes" id="UP000073492">
    <property type="component" value="Unassembled WGS sequence"/>
</dbReference>
<dbReference type="AlphaFoldDB" id="A0A139I0G9"/>